<dbReference type="AlphaFoldDB" id="A0A3P1T2X2"/>
<keyword evidence="2" id="KW-1003">Cell membrane</keyword>
<evidence type="ECO:0000313" key="9">
    <source>
        <dbReference type="EMBL" id="RRD03821.1"/>
    </source>
</evidence>
<sequence>MLRILVYVAAIALSVYCLVDLSQSREDRVRLMPRAAWALAFIFAPVIGPLGWFFAGRPVRQPRPPRPKGPDDDDDFLRGLR</sequence>
<feature type="transmembrane region" description="Helical" evidence="7">
    <location>
        <begin position="35"/>
        <end position="55"/>
    </location>
</feature>
<dbReference type="Proteomes" id="UP000280819">
    <property type="component" value="Unassembled WGS sequence"/>
</dbReference>
<evidence type="ECO:0000256" key="2">
    <source>
        <dbReference type="ARBA" id="ARBA00022475"/>
    </source>
</evidence>
<keyword evidence="3 7" id="KW-0812">Transmembrane</keyword>
<evidence type="ECO:0000256" key="5">
    <source>
        <dbReference type="ARBA" id="ARBA00023136"/>
    </source>
</evidence>
<evidence type="ECO:0000256" key="7">
    <source>
        <dbReference type="SAM" id="Phobius"/>
    </source>
</evidence>
<name>A0A3P1T2X2_9ACTN</name>
<evidence type="ECO:0000256" key="1">
    <source>
        <dbReference type="ARBA" id="ARBA00004651"/>
    </source>
</evidence>
<reference evidence="9 10" key="1">
    <citation type="submission" date="2018-11" db="EMBL/GenBank/DDBJ databases">
        <title>Genomes From Bacteria Associated with the Canine Oral Cavity: a Test Case for Automated Genome-Based Taxonomic Assignment.</title>
        <authorList>
            <person name="Coil D.A."/>
            <person name="Jospin G."/>
            <person name="Darling A.E."/>
            <person name="Wallis C."/>
            <person name="Davis I.J."/>
            <person name="Harris S."/>
            <person name="Eisen J.A."/>
            <person name="Holcombe L.J."/>
            <person name="O'Flynn C."/>
        </authorList>
    </citation>
    <scope>NUCLEOTIDE SEQUENCE [LARGE SCALE GENOMIC DNA]</scope>
    <source>
        <strain evidence="9 10">OH887_COT-365</strain>
    </source>
</reference>
<dbReference type="EMBL" id="RQZG01000016">
    <property type="protein sequence ID" value="RRD03821.1"/>
    <property type="molecule type" value="Genomic_DNA"/>
</dbReference>
<accession>A0A3P1T2X2</accession>
<dbReference type="InterPro" id="IPR027379">
    <property type="entry name" value="CLS_N"/>
</dbReference>
<protein>
    <submittedName>
        <fullName evidence="9">PLDc_N domain-containing protein</fullName>
    </submittedName>
</protein>
<proteinExistence type="predicted"/>
<evidence type="ECO:0000259" key="8">
    <source>
        <dbReference type="Pfam" id="PF13396"/>
    </source>
</evidence>
<evidence type="ECO:0000256" key="4">
    <source>
        <dbReference type="ARBA" id="ARBA00022989"/>
    </source>
</evidence>
<keyword evidence="4 7" id="KW-1133">Transmembrane helix</keyword>
<dbReference type="OrthoDB" id="3298527at2"/>
<evidence type="ECO:0000256" key="6">
    <source>
        <dbReference type="SAM" id="MobiDB-lite"/>
    </source>
</evidence>
<feature type="region of interest" description="Disordered" evidence="6">
    <location>
        <begin position="58"/>
        <end position="81"/>
    </location>
</feature>
<keyword evidence="5 7" id="KW-0472">Membrane</keyword>
<gene>
    <name evidence="9" type="ORF">EII34_12545</name>
</gene>
<dbReference type="Pfam" id="PF13396">
    <property type="entry name" value="PLDc_N"/>
    <property type="match status" value="1"/>
</dbReference>
<comment type="subcellular location">
    <subcellularLocation>
        <location evidence="1">Cell membrane</location>
        <topology evidence="1">Multi-pass membrane protein</topology>
    </subcellularLocation>
</comment>
<dbReference type="RefSeq" id="WP_124845511.1">
    <property type="nucleotide sequence ID" value="NZ_JAUNKP010000014.1"/>
</dbReference>
<dbReference type="GO" id="GO:0005886">
    <property type="term" value="C:plasma membrane"/>
    <property type="evidence" value="ECO:0007669"/>
    <property type="project" value="UniProtKB-SubCell"/>
</dbReference>
<evidence type="ECO:0000256" key="3">
    <source>
        <dbReference type="ARBA" id="ARBA00022692"/>
    </source>
</evidence>
<evidence type="ECO:0000313" key="10">
    <source>
        <dbReference type="Proteomes" id="UP000280819"/>
    </source>
</evidence>
<comment type="caution">
    <text evidence="9">The sequence shown here is derived from an EMBL/GenBank/DDBJ whole genome shotgun (WGS) entry which is preliminary data.</text>
</comment>
<feature type="domain" description="Cardiolipin synthase N-terminal" evidence="8">
    <location>
        <begin position="12"/>
        <end position="57"/>
    </location>
</feature>
<organism evidence="9 10">
    <name type="scientific">Arachnia propionica</name>
    <dbReference type="NCBI Taxonomy" id="1750"/>
    <lineage>
        <taxon>Bacteria</taxon>
        <taxon>Bacillati</taxon>
        <taxon>Actinomycetota</taxon>
        <taxon>Actinomycetes</taxon>
        <taxon>Propionibacteriales</taxon>
        <taxon>Propionibacteriaceae</taxon>
        <taxon>Arachnia</taxon>
    </lineage>
</organism>